<evidence type="ECO:0000313" key="4">
    <source>
        <dbReference type="Proteomes" id="UP000474159"/>
    </source>
</evidence>
<proteinExistence type="inferred from homology"/>
<dbReference type="OrthoDB" id="8455142at2"/>
<feature type="signal peptide" evidence="2">
    <location>
        <begin position="1"/>
        <end position="21"/>
    </location>
</feature>
<feature type="chain" id="PRO_5026912205" evidence="2">
    <location>
        <begin position="22"/>
        <end position="287"/>
    </location>
</feature>
<protein>
    <submittedName>
        <fullName evidence="3">Porin family protein</fullName>
    </submittedName>
</protein>
<dbReference type="Proteomes" id="UP000474159">
    <property type="component" value="Unassembled WGS sequence"/>
</dbReference>
<keyword evidence="2" id="KW-0732">Signal</keyword>
<dbReference type="EMBL" id="VZZK01000019">
    <property type="protein sequence ID" value="KAB1077668.1"/>
    <property type="molecule type" value="Genomic_DNA"/>
</dbReference>
<sequence>MIKKLLLASAATALVVGSAHAADLPRRAEPPPVFTPIPVFTWTGFYAGLHSAYTFTDRQRVNTIGNTAATAANVAAGRRVPAVLTTTDGIANIGGGFGYNYQFTPGSGFVIGFAADWTWTDLTKNRFVLGAPFPGTVAPNPASYRQSLDWLGTLNGKVGYAFDRFMVYGLGGFAYGNVFYDVNFYTPGNALQFAGRYDDLETGFSYGGGVEWAIPTDSFLNRFAIGSLLGIKSEAVTLKAEYLHYDLGSRNVLVAAIPNVGTGSYTARFRTEGSIVRAGLNYKFSAY</sequence>
<reference evidence="3 4" key="1">
    <citation type="submission" date="2019-09" db="EMBL/GenBank/DDBJ databases">
        <title>YIM 48816 draft genome.</title>
        <authorList>
            <person name="Jiang L."/>
        </authorList>
    </citation>
    <scope>NUCLEOTIDE SEQUENCE [LARGE SCALE GENOMIC DNA]</scope>
    <source>
        <strain evidence="3 4">YIM 48816</strain>
    </source>
</reference>
<evidence type="ECO:0000313" key="3">
    <source>
        <dbReference type="EMBL" id="KAB1077668.1"/>
    </source>
</evidence>
<dbReference type="InterPro" id="IPR011250">
    <property type="entry name" value="OMP/PagP_B-barrel"/>
</dbReference>
<evidence type="ECO:0000256" key="2">
    <source>
        <dbReference type="SAM" id="SignalP"/>
    </source>
</evidence>
<accession>A0A6L3T3F5</accession>
<dbReference type="RefSeq" id="WP_151001618.1">
    <property type="nucleotide sequence ID" value="NZ_BPQY01000377.1"/>
</dbReference>
<organism evidence="3 4">
    <name type="scientific">Methylobacterium soli</name>
    <dbReference type="NCBI Taxonomy" id="553447"/>
    <lineage>
        <taxon>Bacteria</taxon>
        <taxon>Pseudomonadati</taxon>
        <taxon>Pseudomonadota</taxon>
        <taxon>Alphaproteobacteria</taxon>
        <taxon>Hyphomicrobiales</taxon>
        <taxon>Methylobacteriaceae</taxon>
        <taxon>Methylobacterium</taxon>
    </lineage>
</organism>
<dbReference type="PANTHER" id="PTHR34001">
    <property type="entry name" value="BLL7405 PROTEIN"/>
    <property type="match status" value="1"/>
</dbReference>
<comment type="caution">
    <text evidence="3">The sequence shown here is derived from an EMBL/GenBank/DDBJ whole genome shotgun (WGS) entry which is preliminary data.</text>
</comment>
<dbReference type="PANTHER" id="PTHR34001:SF3">
    <property type="entry name" value="BLL7405 PROTEIN"/>
    <property type="match status" value="1"/>
</dbReference>
<gene>
    <name evidence="3" type="ORF">F6X53_18265</name>
</gene>
<keyword evidence="4" id="KW-1185">Reference proteome</keyword>
<name>A0A6L3T3F5_9HYPH</name>
<evidence type="ECO:0000256" key="1">
    <source>
        <dbReference type="ARBA" id="ARBA00038306"/>
    </source>
</evidence>
<dbReference type="SUPFAM" id="SSF56925">
    <property type="entry name" value="OMPA-like"/>
    <property type="match status" value="1"/>
</dbReference>
<dbReference type="AlphaFoldDB" id="A0A6L3T3F5"/>
<comment type="similarity">
    <text evidence="1">Belongs to the Omp25/RopB family.</text>
</comment>
<dbReference type="InterPro" id="IPR051692">
    <property type="entry name" value="OMP-like"/>
</dbReference>